<gene>
    <name evidence="16" type="primary">SMPD3</name>
</gene>
<sequence length="626" mass="67818">MVLYTTPFPNSCLSALHAVSWALIFPCYWLADRLLASFIPTTYEKRQRADDPCYLQLLCTVLFTPVYLALLVASLPFAFLGFLLWSPLQSARRPYVYSRLEDKGPTGGAALLSEWKGTGPGKSFCFATANLCLLPDSLARLNNVFNTQARAKEIGQRIRNGASRPQIKIYIDSPTNTSISAASFSSLVSPQGSDGVPRAVPGSIKRTASVEYKGDGGRHPSDEAANGLASGDPADGGNLEDACIVRISGDEGGRPPEAGDPANGGQARNGAGGGPRGQTPNHSQQDGDSGSLGSPSASRESLVKGRSGADGGSGEPGANSKLPYKASVVKKAAMRRRRHPDEAFDHEVSAFFPANLDFLCLQEVFDKRAAAKLKDQLHSYFEYILYDVGVYGCHGCCSFKCLNSGLFFASRYPIMDVAYHCYPNGRFSDSLASKGALYLKVQVGSTPQDQRIVGYISCTHLHALSEDSDIRCEQLNMLQDWLADFRKSTSSSSAANPEELVAFDIICGDFNFDNCSSGTLLDQDGLYDEEVCTPDNLQKVLESEEGRREYLAFPTSKSPGGGQKGRKELLKGNGRRIDYMLHGEEGLYPDWKAEVEEFSFITQLSGLTDHLPVAMRLMVSAGDDEA</sequence>
<dbReference type="GO" id="GO:0005737">
    <property type="term" value="C:cytoplasm"/>
    <property type="evidence" value="ECO:0007669"/>
    <property type="project" value="TreeGrafter"/>
</dbReference>
<keyword evidence="14" id="KW-0472">Membrane</keyword>
<keyword evidence="14" id="KW-1133">Transmembrane helix</keyword>
<feature type="domain" description="Endonuclease/exonuclease/phosphatase" evidence="15">
    <location>
        <begin position="348"/>
        <end position="597"/>
    </location>
</feature>
<dbReference type="GO" id="GO:0004767">
    <property type="term" value="F:sphingomyelin phosphodiesterase activity"/>
    <property type="evidence" value="ECO:0007669"/>
    <property type="project" value="UniProtKB-EC"/>
</dbReference>
<dbReference type="GO" id="GO:0005576">
    <property type="term" value="C:extracellular region"/>
    <property type="evidence" value="ECO:0007669"/>
    <property type="project" value="InterPro"/>
</dbReference>
<evidence type="ECO:0000256" key="7">
    <source>
        <dbReference type="ARBA" id="ARBA00047268"/>
    </source>
</evidence>
<comment type="catalytic activity">
    <reaction evidence="8">
        <text>a sphingosylphosphocholine + H2O = a sphingoid base + phosphocholine + H(+)</text>
        <dbReference type="Rhea" id="RHEA:45296"/>
        <dbReference type="ChEBI" id="CHEBI:15377"/>
        <dbReference type="ChEBI" id="CHEBI:15378"/>
        <dbReference type="ChEBI" id="CHEBI:84410"/>
        <dbReference type="ChEBI" id="CHEBI:85171"/>
        <dbReference type="ChEBI" id="CHEBI:295975"/>
    </reaction>
    <physiologicalReaction direction="left-to-right" evidence="8">
        <dbReference type="Rhea" id="RHEA:45297"/>
    </physiologicalReaction>
</comment>
<dbReference type="Ensembl" id="ENSBIXT00005035385.1">
    <property type="protein sequence ID" value="ENSBIXP00005041431.1"/>
    <property type="gene ID" value="ENSBIXG00005004186.1"/>
</dbReference>
<dbReference type="Gene3D" id="3.60.10.10">
    <property type="entry name" value="Endonuclease/exonuclease/phosphatase"/>
    <property type="match status" value="1"/>
</dbReference>
<evidence type="ECO:0000313" key="17">
    <source>
        <dbReference type="Proteomes" id="UP000429181"/>
    </source>
</evidence>
<keyword evidence="6" id="KW-0746">Sphingolipid metabolism</keyword>
<keyword evidence="5" id="KW-0378">Hydrolase</keyword>
<protein>
    <recommendedName>
        <fullName evidence="4">sphingomyelin phosphodiesterase</fullName>
        <ecNumber evidence="4">3.1.4.12</ecNumber>
    </recommendedName>
</protein>
<evidence type="ECO:0000256" key="4">
    <source>
        <dbReference type="ARBA" id="ARBA00012369"/>
    </source>
</evidence>
<feature type="compositionally biased region" description="Basic and acidic residues" evidence="13">
    <location>
        <begin position="212"/>
        <end position="222"/>
    </location>
</feature>
<dbReference type="EC" id="3.1.4.12" evidence="4"/>
<dbReference type="InterPro" id="IPR036691">
    <property type="entry name" value="Endo/exonu/phosph_ase_sf"/>
</dbReference>
<dbReference type="CDD" id="cd09078">
    <property type="entry name" value="nSMase"/>
    <property type="match status" value="1"/>
</dbReference>
<keyword evidence="14" id="KW-0812">Transmembrane</keyword>
<feature type="region of interest" description="Disordered" evidence="13">
    <location>
        <begin position="210"/>
        <end position="321"/>
    </location>
</feature>
<evidence type="ECO:0000256" key="13">
    <source>
        <dbReference type="SAM" id="MobiDB-lite"/>
    </source>
</evidence>
<evidence type="ECO:0000256" key="3">
    <source>
        <dbReference type="ARBA" id="ARBA00006335"/>
    </source>
</evidence>
<dbReference type="GeneTree" id="ENSGT00400000022168"/>
<proteinExistence type="inferred from homology"/>
<comment type="pathway">
    <text evidence="1">Lipid metabolism; sphingolipid metabolism.</text>
</comment>
<evidence type="ECO:0000313" key="16">
    <source>
        <dbReference type="Ensembl" id="ENSBIXP00005041431.1"/>
    </source>
</evidence>
<organism evidence="16 17">
    <name type="scientific">Bos indicus x Bos taurus</name>
    <name type="common">Hybrid cattle</name>
    <dbReference type="NCBI Taxonomy" id="30522"/>
    <lineage>
        <taxon>Eukaryota</taxon>
        <taxon>Metazoa</taxon>
        <taxon>Chordata</taxon>
        <taxon>Craniata</taxon>
        <taxon>Vertebrata</taxon>
        <taxon>Euteleostomi</taxon>
        <taxon>Mammalia</taxon>
        <taxon>Eutheria</taxon>
        <taxon>Laurasiatheria</taxon>
        <taxon>Artiodactyla</taxon>
        <taxon>Ruminantia</taxon>
        <taxon>Pecora</taxon>
        <taxon>Bovidae</taxon>
        <taxon>Bovinae</taxon>
        <taxon>Bos</taxon>
    </lineage>
</organism>
<comment type="catalytic activity">
    <reaction evidence="9">
        <text>1-hexadecanoyl-sn-glycero-3-phosphocholine + H2O = 1-hexadecanoyl-sn-glycerol + phosphocholine + H(+)</text>
        <dbReference type="Rhea" id="RHEA:41119"/>
        <dbReference type="ChEBI" id="CHEBI:15377"/>
        <dbReference type="ChEBI" id="CHEBI:15378"/>
        <dbReference type="ChEBI" id="CHEBI:72998"/>
        <dbReference type="ChEBI" id="CHEBI:75542"/>
        <dbReference type="ChEBI" id="CHEBI:295975"/>
    </reaction>
    <physiologicalReaction direction="left-to-right" evidence="9">
        <dbReference type="Rhea" id="RHEA:41120"/>
    </physiologicalReaction>
</comment>
<comment type="catalytic activity">
    <reaction evidence="11">
        <text>1-O-octadecyl-sn-glycero-3-phosphocholine + H2O = 1-O-octadecyl-sn-glycerol + phosphocholine + H(+)</text>
        <dbReference type="Rhea" id="RHEA:39923"/>
        <dbReference type="ChEBI" id="CHEBI:15377"/>
        <dbReference type="ChEBI" id="CHEBI:15378"/>
        <dbReference type="ChEBI" id="CHEBI:74001"/>
        <dbReference type="ChEBI" id="CHEBI:75216"/>
        <dbReference type="ChEBI" id="CHEBI:295975"/>
    </reaction>
    <physiologicalReaction direction="left-to-right" evidence="11">
        <dbReference type="Rhea" id="RHEA:39924"/>
    </physiologicalReaction>
</comment>
<feature type="region of interest" description="Disordered" evidence="13">
    <location>
        <begin position="186"/>
        <end position="205"/>
    </location>
</feature>
<comment type="catalytic activity">
    <reaction evidence="10">
        <text>an N-(acyl)-sphingosylphosphocholine + H2O = an N-acyl-sphingoid base + phosphocholine + H(+)</text>
        <dbReference type="Rhea" id="RHEA:45300"/>
        <dbReference type="ChEBI" id="CHEBI:15377"/>
        <dbReference type="ChEBI" id="CHEBI:15378"/>
        <dbReference type="ChEBI" id="CHEBI:64583"/>
        <dbReference type="ChEBI" id="CHEBI:83273"/>
        <dbReference type="ChEBI" id="CHEBI:295975"/>
    </reaction>
    <physiologicalReaction direction="left-to-right" evidence="10">
        <dbReference type="Rhea" id="RHEA:45301"/>
    </physiologicalReaction>
</comment>
<comment type="pathway">
    <text evidence="2">Sphingolipid metabolism.</text>
</comment>
<dbReference type="GO" id="GO:0006684">
    <property type="term" value="P:sphingomyelin metabolic process"/>
    <property type="evidence" value="ECO:0007669"/>
    <property type="project" value="TreeGrafter"/>
</dbReference>
<evidence type="ECO:0000256" key="10">
    <source>
        <dbReference type="ARBA" id="ARBA00048325"/>
    </source>
</evidence>
<evidence type="ECO:0000256" key="14">
    <source>
        <dbReference type="SAM" id="Phobius"/>
    </source>
</evidence>
<evidence type="ECO:0000256" key="12">
    <source>
        <dbReference type="ARBA" id="ARBA00049371"/>
    </source>
</evidence>
<feature type="compositionally biased region" description="Low complexity" evidence="13">
    <location>
        <begin position="283"/>
        <end position="300"/>
    </location>
</feature>
<dbReference type="Proteomes" id="UP000429181">
    <property type="component" value="Chromosome 18"/>
</dbReference>
<evidence type="ECO:0000256" key="8">
    <source>
        <dbReference type="ARBA" id="ARBA00047675"/>
    </source>
</evidence>
<reference evidence="16" key="2">
    <citation type="submission" date="2025-08" db="UniProtKB">
        <authorList>
            <consortium name="Ensembl"/>
        </authorList>
    </citation>
    <scope>IDENTIFICATION</scope>
</reference>
<dbReference type="InterPro" id="IPR017766">
    <property type="entry name" value="Sphingomyelinase/PLipase_C"/>
</dbReference>
<dbReference type="InterPro" id="IPR038772">
    <property type="entry name" value="Sph/SMPD2-like"/>
</dbReference>
<reference evidence="16 17" key="1">
    <citation type="submission" date="2018-11" db="EMBL/GenBank/DDBJ databases">
        <title>Haplotype-resolved cattle genomes.</title>
        <authorList>
            <person name="Low W.Y."/>
            <person name="Tearle R."/>
            <person name="Bickhart D.M."/>
            <person name="Rosen B.D."/>
            <person name="Koren S."/>
            <person name="Rhie A."/>
            <person name="Hiendleder S."/>
            <person name="Phillippy A.M."/>
            <person name="Smith T.P.L."/>
            <person name="Williams J.L."/>
        </authorList>
    </citation>
    <scope>NUCLEOTIDE SEQUENCE [LARGE SCALE GENOMIC DNA]</scope>
</reference>
<dbReference type="PANTHER" id="PTHR16320">
    <property type="entry name" value="SPHINGOMYELINASE FAMILY MEMBER"/>
    <property type="match status" value="1"/>
</dbReference>
<evidence type="ECO:0000256" key="9">
    <source>
        <dbReference type="ARBA" id="ARBA00048209"/>
    </source>
</evidence>
<dbReference type="Pfam" id="PF03372">
    <property type="entry name" value="Exo_endo_phos"/>
    <property type="match status" value="1"/>
</dbReference>
<dbReference type="UniPathway" id="UPA00222"/>
<comment type="catalytic activity">
    <reaction evidence="12">
        <text>N-(hexadecanoyl)-sphing-4-enine-1-phosphocholine + H2O = N-hexadecanoylsphing-4-enine + phosphocholine + H(+)</text>
        <dbReference type="Rhea" id="RHEA:45644"/>
        <dbReference type="ChEBI" id="CHEBI:15377"/>
        <dbReference type="ChEBI" id="CHEBI:15378"/>
        <dbReference type="ChEBI" id="CHEBI:72959"/>
        <dbReference type="ChEBI" id="CHEBI:78646"/>
        <dbReference type="ChEBI" id="CHEBI:295975"/>
    </reaction>
    <physiologicalReaction direction="left-to-right" evidence="12">
        <dbReference type="Rhea" id="RHEA:45645"/>
    </physiologicalReaction>
</comment>
<evidence type="ECO:0000256" key="1">
    <source>
        <dbReference type="ARBA" id="ARBA00004760"/>
    </source>
</evidence>
<evidence type="ECO:0000259" key="15">
    <source>
        <dbReference type="Pfam" id="PF03372"/>
    </source>
</evidence>
<comment type="catalytic activity">
    <reaction evidence="7">
        <text>a sphingomyelin + H2O = phosphocholine + an N-acylsphing-4-enine + H(+)</text>
        <dbReference type="Rhea" id="RHEA:19253"/>
        <dbReference type="ChEBI" id="CHEBI:15377"/>
        <dbReference type="ChEBI" id="CHEBI:15378"/>
        <dbReference type="ChEBI" id="CHEBI:17636"/>
        <dbReference type="ChEBI" id="CHEBI:52639"/>
        <dbReference type="ChEBI" id="CHEBI:295975"/>
        <dbReference type="EC" id="3.1.4.12"/>
    </reaction>
    <physiologicalReaction direction="left-to-right" evidence="7">
        <dbReference type="Rhea" id="RHEA:19254"/>
    </physiologicalReaction>
</comment>
<dbReference type="PANTHER" id="PTHR16320:SF8">
    <property type="entry name" value="SPHINGOMYELIN PHOSPHODIESTERASE 3"/>
    <property type="match status" value="1"/>
</dbReference>
<evidence type="ECO:0000256" key="5">
    <source>
        <dbReference type="ARBA" id="ARBA00022801"/>
    </source>
</evidence>
<accession>A0A4W2IBS2</accession>
<dbReference type="AlphaFoldDB" id="A0A4W2IBS2"/>
<comment type="similarity">
    <text evidence="3">Belongs to the neutral sphingomyelinase family.</text>
</comment>
<dbReference type="SUPFAM" id="SSF56219">
    <property type="entry name" value="DNase I-like"/>
    <property type="match status" value="1"/>
</dbReference>
<dbReference type="GO" id="GO:0016020">
    <property type="term" value="C:membrane"/>
    <property type="evidence" value="ECO:0007669"/>
    <property type="project" value="GOC"/>
</dbReference>
<evidence type="ECO:0000256" key="2">
    <source>
        <dbReference type="ARBA" id="ARBA00004991"/>
    </source>
</evidence>
<dbReference type="InterPro" id="IPR005135">
    <property type="entry name" value="Endo/exonuclease/phosphatase"/>
</dbReference>
<keyword evidence="6" id="KW-0443">Lipid metabolism</keyword>
<name>A0A4W2IBS2_BOBOX</name>
<feature type="transmembrane region" description="Helical" evidence="14">
    <location>
        <begin position="12"/>
        <end position="31"/>
    </location>
</feature>
<evidence type="ECO:0000256" key="6">
    <source>
        <dbReference type="ARBA" id="ARBA00022919"/>
    </source>
</evidence>
<evidence type="ECO:0000256" key="11">
    <source>
        <dbReference type="ARBA" id="ARBA00049346"/>
    </source>
</evidence>
<feature type="transmembrane region" description="Helical" evidence="14">
    <location>
        <begin position="52"/>
        <end position="85"/>
    </location>
</feature>